<evidence type="ECO:0000256" key="11">
    <source>
        <dbReference type="ARBA" id="ARBA00047398"/>
    </source>
</evidence>
<feature type="short sequence motif" description="'KMSKS' region" evidence="12">
    <location>
        <begin position="332"/>
        <end position="336"/>
    </location>
</feature>
<keyword evidence="8 12" id="KW-0067">ATP-binding</keyword>
<dbReference type="SUPFAM" id="SSF47323">
    <property type="entry name" value="Anticodon-binding domain of a subclass of class I aminoacyl-tRNA synthetases"/>
    <property type="match status" value="1"/>
</dbReference>
<dbReference type="PANTHER" id="PTHR10890">
    <property type="entry name" value="CYSTEINYL-TRNA SYNTHETASE"/>
    <property type="match status" value="1"/>
</dbReference>
<evidence type="ECO:0000256" key="2">
    <source>
        <dbReference type="ARBA" id="ARBA00011245"/>
    </source>
</evidence>
<feature type="binding site" evidence="12">
    <location>
        <position position="335"/>
    </location>
    <ligand>
        <name>ATP</name>
        <dbReference type="ChEBI" id="CHEBI:30616"/>
    </ligand>
</feature>
<comment type="subcellular location">
    <subcellularLocation>
        <location evidence="12">Cytoplasm</location>
    </subcellularLocation>
</comment>
<accession>A0A086Z253</accession>
<feature type="binding site" evidence="12">
    <location>
        <position position="276"/>
    </location>
    <ligand>
        <name>Zn(2+)</name>
        <dbReference type="ChEBI" id="CHEBI:29105"/>
    </ligand>
</feature>
<feature type="binding site" evidence="12">
    <location>
        <position position="305"/>
    </location>
    <ligand>
        <name>Zn(2+)</name>
        <dbReference type="ChEBI" id="CHEBI:29105"/>
    </ligand>
</feature>
<dbReference type="Gene3D" id="1.20.120.1910">
    <property type="entry name" value="Cysteine-tRNA ligase, C-terminal anti-codon recognition domain"/>
    <property type="match status" value="1"/>
</dbReference>
<dbReference type="InterPro" id="IPR032678">
    <property type="entry name" value="tRNA-synt_1_cat_dom"/>
</dbReference>
<dbReference type="InterPro" id="IPR056411">
    <property type="entry name" value="CysS_C"/>
</dbReference>
<feature type="binding site" evidence="12">
    <location>
        <position position="301"/>
    </location>
    <ligand>
        <name>Zn(2+)</name>
        <dbReference type="ChEBI" id="CHEBI:29105"/>
    </ligand>
</feature>
<dbReference type="CDD" id="cd00672">
    <property type="entry name" value="CysRS_core"/>
    <property type="match status" value="1"/>
</dbReference>
<dbReference type="GO" id="GO:0006423">
    <property type="term" value="P:cysteinyl-tRNA aminoacylation"/>
    <property type="evidence" value="ECO:0007669"/>
    <property type="project" value="UniProtKB-UniRule"/>
</dbReference>
<comment type="cofactor">
    <cofactor evidence="12">
        <name>Zn(2+)</name>
        <dbReference type="ChEBI" id="CHEBI:29105"/>
    </cofactor>
    <text evidence="12">Binds 1 zinc ion per subunit.</text>
</comment>
<comment type="similarity">
    <text evidence="1 12">Belongs to the class-I aminoacyl-tRNA synthetase family.</text>
</comment>
<dbReference type="InterPro" id="IPR014729">
    <property type="entry name" value="Rossmann-like_a/b/a_fold"/>
</dbReference>
<evidence type="ECO:0000313" key="16">
    <source>
        <dbReference type="Proteomes" id="UP000029015"/>
    </source>
</evidence>
<dbReference type="EMBL" id="JGYK01000001">
    <property type="protein sequence ID" value="KFI40603.1"/>
    <property type="molecule type" value="Genomic_DNA"/>
</dbReference>
<sequence length="550" mass="60216">MTQGSMSGLAGSINPMDMSSKARDFNDSLSRAAAGLRLYDTATKAVSAFESIEPDRVGIYVCGATVQSSPHVGHLRTTLAFDVIRRWMLKLGYQVTLVRNVTDIDDKILDKAAAAGQQWWQRAYIYEREFTAAYDTLGALPPTYEPRATGHVPQMVELVERLIDRGHAYIVPDEEGRPSGNVYFDVESWPEYGALTHQETGTQAADEQAAVADRMGPSVDAEGPDQYKPADDADLASGKRGPRDFALWKASKPTDPPTARWTTPFGTGRPGWHLECSAMSRRYLGADFDIHGGGLDLRFPHHENEMAQSHAAGWGFAHRWMHTAWVTQKGEKMSKSLGNGLAADAVLDAYPAWVVRYALVSTHYRSMLEWGDQTMNEAQAAYERINGFVDRAGKALGWQPSRQEVAERTADQLPADFVAAMNDDIKVPEALAVLFATIRRANSGMAGIAGDPNARDAQDGLLRDLLDVRAMLDVFGLDPLDPHWAQPGRGAAADTAHEALDALVSQELAARQTARSAKDFAQADAIRDRLAQAHITIEDTPTGPTWQLEG</sequence>
<gene>
    <name evidence="12" type="primary">cysS</name>
    <name evidence="15" type="ORF">BACT_1307</name>
</gene>
<evidence type="ECO:0000256" key="13">
    <source>
        <dbReference type="SAM" id="MobiDB-lite"/>
    </source>
</evidence>
<dbReference type="GO" id="GO:0005829">
    <property type="term" value="C:cytosol"/>
    <property type="evidence" value="ECO:0007669"/>
    <property type="project" value="TreeGrafter"/>
</dbReference>
<dbReference type="SUPFAM" id="SSF52374">
    <property type="entry name" value="Nucleotidylyl transferase"/>
    <property type="match status" value="1"/>
</dbReference>
<dbReference type="InterPro" id="IPR015803">
    <property type="entry name" value="Cys-tRNA-ligase"/>
</dbReference>
<dbReference type="PRINTS" id="PR00983">
    <property type="entry name" value="TRNASYNTHCYS"/>
</dbReference>
<evidence type="ECO:0000256" key="12">
    <source>
        <dbReference type="HAMAP-Rule" id="MF_00041"/>
    </source>
</evidence>
<dbReference type="Pfam" id="PF09190">
    <property type="entry name" value="DALR_2"/>
    <property type="match status" value="1"/>
</dbReference>
<evidence type="ECO:0000259" key="14">
    <source>
        <dbReference type="SMART" id="SM00840"/>
    </source>
</evidence>
<keyword evidence="7 12" id="KW-0862">Zinc</keyword>
<keyword evidence="4 12" id="KW-0436">Ligase</keyword>
<evidence type="ECO:0000256" key="4">
    <source>
        <dbReference type="ARBA" id="ARBA00022598"/>
    </source>
</evidence>
<keyword evidence="9 12" id="KW-0648">Protein biosynthesis</keyword>
<dbReference type="GO" id="GO:0008270">
    <property type="term" value="F:zinc ion binding"/>
    <property type="evidence" value="ECO:0007669"/>
    <property type="project" value="UniProtKB-UniRule"/>
</dbReference>
<comment type="catalytic activity">
    <reaction evidence="11 12">
        <text>tRNA(Cys) + L-cysteine + ATP = L-cysteinyl-tRNA(Cys) + AMP + diphosphate</text>
        <dbReference type="Rhea" id="RHEA:17773"/>
        <dbReference type="Rhea" id="RHEA-COMP:9661"/>
        <dbReference type="Rhea" id="RHEA-COMP:9679"/>
        <dbReference type="ChEBI" id="CHEBI:30616"/>
        <dbReference type="ChEBI" id="CHEBI:33019"/>
        <dbReference type="ChEBI" id="CHEBI:35235"/>
        <dbReference type="ChEBI" id="CHEBI:78442"/>
        <dbReference type="ChEBI" id="CHEBI:78517"/>
        <dbReference type="ChEBI" id="CHEBI:456215"/>
        <dbReference type="EC" id="6.1.1.16"/>
    </reaction>
</comment>
<evidence type="ECO:0000256" key="8">
    <source>
        <dbReference type="ARBA" id="ARBA00022840"/>
    </source>
</evidence>
<keyword evidence="16" id="KW-1185">Reference proteome</keyword>
<dbReference type="NCBIfam" id="TIGR00435">
    <property type="entry name" value="cysS"/>
    <property type="match status" value="1"/>
</dbReference>
<evidence type="ECO:0000256" key="7">
    <source>
        <dbReference type="ARBA" id="ARBA00022833"/>
    </source>
</evidence>
<dbReference type="Pfam" id="PF23493">
    <property type="entry name" value="CysS_C"/>
    <property type="match status" value="1"/>
</dbReference>
<keyword evidence="6 12" id="KW-0547">Nucleotide-binding</keyword>
<evidence type="ECO:0000256" key="1">
    <source>
        <dbReference type="ARBA" id="ARBA00005594"/>
    </source>
</evidence>
<evidence type="ECO:0000256" key="3">
    <source>
        <dbReference type="ARBA" id="ARBA00022490"/>
    </source>
</evidence>
<dbReference type="Pfam" id="PF01406">
    <property type="entry name" value="tRNA-synt_1e"/>
    <property type="match status" value="1"/>
</dbReference>
<protein>
    <recommendedName>
        <fullName evidence="12">Cysteine--tRNA ligase</fullName>
        <ecNumber evidence="12">6.1.1.16</ecNumber>
    </recommendedName>
    <alternativeName>
        <fullName evidence="12">Cysteinyl-tRNA synthetase</fullName>
        <shortName evidence="12">CysRS</shortName>
    </alternativeName>
</protein>
<dbReference type="GO" id="GO:0004817">
    <property type="term" value="F:cysteine-tRNA ligase activity"/>
    <property type="evidence" value="ECO:0007669"/>
    <property type="project" value="UniProtKB-UniRule"/>
</dbReference>
<dbReference type="InterPro" id="IPR015273">
    <property type="entry name" value="Cys-tRNA-synt_Ia_DALR"/>
</dbReference>
<organism evidence="15 16">
    <name type="scientific">Bifidobacterium actinocoloniiforme DSM 22766</name>
    <dbReference type="NCBI Taxonomy" id="1437605"/>
    <lineage>
        <taxon>Bacteria</taxon>
        <taxon>Bacillati</taxon>
        <taxon>Actinomycetota</taxon>
        <taxon>Actinomycetes</taxon>
        <taxon>Bifidobacteriales</taxon>
        <taxon>Bifidobacteriaceae</taxon>
        <taxon>Bifidobacterium</taxon>
    </lineage>
</organism>
<dbReference type="HAMAP" id="MF_00041">
    <property type="entry name" value="Cys_tRNA_synth"/>
    <property type="match status" value="1"/>
</dbReference>
<evidence type="ECO:0000256" key="6">
    <source>
        <dbReference type="ARBA" id="ARBA00022741"/>
    </source>
</evidence>
<comment type="subunit">
    <text evidence="2 12">Monomer.</text>
</comment>
<dbReference type="InterPro" id="IPR024909">
    <property type="entry name" value="Cys-tRNA/MSH_ligase"/>
</dbReference>
<dbReference type="STRING" id="1437605.AB656_07330"/>
<evidence type="ECO:0000256" key="10">
    <source>
        <dbReference type="ARBA" id="ARBA00023146"/>
    </source>
</evidence>
<dbReference type="GO" id="GO:0005524">
    <property type="term" value="F:ATP binding"/>
    <property type="evidence" value="ECO:0007669"/>
    <property type="project" value="UniProtKB-UniRule"/>
</dbReference>
<dbReference type="AlphaFoldDB" id="A0A086Z253"/>
<name>A0A086Z253_9BIFI</name>
<evidence type="ECO:0000256" key="9">
    <source>
        <dbReference type="ARBA" id="ARBA00022917"/>
    </source>
</evidence>
<dbReference type="SMART" id="SM00840">
    <property type="entry name" value="DALR_2"/>
    <property type="match status" value="1"/>
</dbReference>
<keyword evidence="10 12" id="KW-0030">Aminoacyl-tRNA synthetase</keyword>
<feature type="binding site" evidence="12">
    <location>
        <position position="62"/>
    </location>
    <ligand>
        <name>Zn(2+)</name>
        <dbReference type="ChEBI" id="CHEBI:29105"/>
    </ligand>
</feature>
<keyword evidence="5 12" id="KW-0479">Metal-binding</keyword>
<dbReference type="EC" id="6.1.1.16" evidence="12"/>
<feature type="region of interest" description="Disordered" evidence="13">
    <location>
        <begin position="198"/>
        <end position="266"/>
    </location>
</feature>
<comment type="caution">
    <text evidence="15">The sequence shown here is derived from an EMBL/GenBank/DDBJ whole genome shotgun (WGS) entry which is preliminary data.</text>
</comment>
<dbReference type="Proteomes" id="UP000029015">
    <property type="component" value="Unassembled WGS sequence"/>
</dbReference>
<dbReference type="Gene3D" id="3.40.50.620">
    <property type="entry name" value="HUPs"/>
    <property type="match status" value="1"/>
</dbReference>
<dbReference type="InterPro" id="IPR009080">
    <property type="entry name" value="tRNAsynth_Ia_anticodon-bd"/>
</dbReference>
<feature type="domain" description="Cysteinyl-tRNA synthetase class Ia DALR" evidence="14">
    <location>
        <begin position="416"/>
        <end position="486"/>
    </location>
</feature>
<dbReference type="eggNOG" id="COG0215">
    <property type="taxonomic scope" value="Bacteria"/>
</dbReference>
<reference evidence="15 16" key="1">
    <citation type="submission" date="2014-03" db="EMBL/GenBank/DDBJ databases">
        <title>Genomics of Bifidobacteria.</title>
        <authorList>
            <person name="Ventura M."/>
            <person name="Milani C."/>
            <person name="Lugli G.A."/>
        </authorList>
    </citation>
    <scope>NUCLEOTIDE SEQUENCE [LARGE SCALE GENOMIC DNA]</scope>
    <source>
        <strain evidence="15 16">DSM 22766</strain>
    </source>
</reference>
<evidence type="ECO:0000256" key="5">
    <source>
        <dbReference type="ARBA" id="ARBA00022723"/>
    </source>
</evidence>
<proteinExistence type="inferred from homology"/>
<feature type="short sequence motif" description="'HIGH' region" evidence="12">
    <location>
        <begin position="64"/>
        <end position="74"/>
    </location>
</feature>
<dbReference type="PANTHER" id="PTHR10890:SF30">
    <property type="entry name" value="CYSTEINE--TRNA LIGASE"/>
    <property type="match status" value="1"/>
</dbReference>
<keyword evidence="3 12" id="KW-0963">Cytoplasm</keyword>
<evidence type="ECO:0000313" key="15">
    <source>
        <dbReference type="EMBL" id="KFI40603.1"/>
    </source>
</evidence>